<dbReference type="Proteomes" id="UP000286097">
    <property type="component" value="Unassembled WGS sequence"/>
</dbReference>
<dbReference type="GO" id="GO:0065002">
    <property type="term" value="P:intracellular protein transmembrane transport"/>
    <property type="evidence" value="ECO:0007669"/>
    <property type="project" value="TreeGrafter"/>
</dbReference>
<dbReference type="AlphaFoldDB" id="A0A3M6VWH2"/>
<reference evidence="5 6" key="1">
    <citation type="submission" date="2018-06" db="EMBL/GenBank/DDBJ databases">
        <title>Comparative genomics of downy mildews reveals potential adaptations to biotrophy.</title>
        <authorList>
            <person name="Fletcher K."/>
            <person name="Klosterman S.J."/>
            <person name="Derevnina L."/>
            <person name="Martin F."/>
            <person name="Koike S."/>
            <person name="Reyes Chin-Wo S."/>
            <person name="Mou B."/>
            <person name="Michelmore R."/>
        </authorList>
    </citation>
    <scope>NUCLEOTIDE SEQUENCE [LARGE SCALE GENOMIC DNA]</scope>
    <source>
        <strain evidence="4 6">R13</strain>
        <strain evidence="3 5">R14</strain>
    </source>
</reference>
<protein>
    <recommendedName>
        <fullName evidence="2">C2 domain-containing protein</fullName>
    </recommendedName>
</protein>
<dbReference type="VEuPathDB" id="FungiDB:DD237_000776"/>
<evidence type="ECO:0000259" key="2">
    <source>
        <dbReference type="Pfam" id="PF23025"/>
    </source>
</evidence>
<gene>
    <name evidence="4" type="ORF">DD237_000776</name>
    <name evidence="3" type="ORF">DD238_001860</name>
</gene>
<dbReference type="GO" id="GO:0005886">
    <property type="term" value="C:plasma membrane"/>
    <property type="evidence" value="ECO:0007669"/>
    <property type="project" value="TreeGrafter"/>
</dbReference>
<dbReference type="InterPro" id="IPR056431">
    <property type="entry name" value="C2CD5_YbjQ-rel_dom"/>
</dbReference>
<dbReference type="EMBL" id="QKXF01000443">
    <property type="protein sequence ID" value="RQM11307.1"/>
    <property type="molecule type" value="Genomic_DNA"/>
</dbReference>
<dbReference type="GO" id="GO:0005544">
    <property type="term" value="F:calcium-dependent phospholipid binding"/>
    <property type="evidence" value="ECO:0007669"/>
    <property type="project" value="InterPro"/>
</dbReference>
<comment type="caution">
    <text evidence="3">The sequence shown here is derived from an EMBL/GenBank/DDBJ whole genome shotgun (WGS) entry which is preliminary data.</text>
</comment>
<name>A0A3M6VWH2_9STRA</name>
<dbReference type="EMBL" id="QLLG01000014">
    <property type="protein sequence ID" value="RMX69780.1"/>
    <property type="molecule type" value="Genomic_DNA"/>
</dbReference>
<feature type="domain" description="C2" evidence="2">
    <location>
        <begin position="49"/>
        <end position="110"/>
    </location>
</feature>
<evidence type="ECO:0000256" key="1">
    <source>
        <dbReference type="SAM" id="MobiDB-lite"/>
    </source>
</evidence>
<dbReference type="GO" id="GO:0005509">
    <property type="term" value="F:calcium ion binding"/>
    <property type="evidence" value="ECO:0007669"/>
    <property type="project" value="TreeGrafter"/>
</dbReference>
<dbReference type="GO" id="GO:0031340">
    <property type="term" value="P:positive regulation of vesicle fusion"/>
    <property type="evidence" value="ECO:0007669"/>
    <property type="project" value="TreeGrafter"/>
</dbReference>
<dbReference type="GO" id="GO:0010828">
    <property type="term" value="P:positive regulation of D-glucose transmembrane transport"/>
    <property type="evidence" value="ECO:0007669"/>
    <property type="project" value="TreeGrafter"/>
</dbReference>
<keyword evidence="5" id="KW-1185">Reference proteome</keyword>
<dbReference type="PANTHER" id="PTHR37412">
    <property type="entry name" value="C2 DOMAIN-CONTAINING PROTEIN 5"/>
    <property type="match status" value="1"/>
</dbReference>
<evidence type="ECO:0000313" key="3">
    <source>
        <dbReference type="EMBL" id="RMX69780.1"/>
    </source>
</evidence>
<feature type="region of interest" description="Disordered" evidence="1">
    <location>
        <begin position="168"/>
        <end position="187"/>
    </location>
</feature>
<sequence>MCVDLNCLLMRDGHVIQSWFPVYDTRLGVRCELSLLRRLQYFENVNPFRESSAGVQFFGLSTLDPSLYRIESMLGFIEELVVHADPEYSWSDTFRTSRKSNEHRQLLLYQAVITSGEDSWKEGTGARRECDVAYKQFFDVNGDSGLVARACGTACYMTPVKKNELSFKKSGGNQQWTHSKDGQDNEM</sequence>
<dbReference type="PANTHER" id="PTHR37412:SF2">
    <property type="entry name" value="C2 DOMAIN-CONTAINING PROTEIN 5"/>
    <property type="match status" value="1"/>
</dbReference>
<feature type="compositionally biased region" description="Basic and acidic residues" evidence="1">
    <location>
        <begin position="178"/>
        <end position="187"/>
    </location>
</feature>
<organism evidence="3 5">
    <name type="scientific">Peronospora effusa</name>
    <dbReference type="NCBI Taxonomy" id="542832"/>
    <lineage>
        <taxon>Eukaryota</taxon>
        <taxon>Sar</taxon>
        <taxon>Stramenopiles</taxon>
        <taxon>Oomycota</taxon>
        <taxon>Peronosporomycetes</taxon>
        <taxon>Peronosporales</taxon>
        <taxon>Peronosporaceae</taxon>
        <taxon>Peronospora</taxon>
    </lineage>
</organism>
<evidence type="ECO:0000313" key="4">
    <source>
        <dbReference type="EMBL" id="RQM11307.1"/>
    </source>
</evidence>
<dbReference type="GO" id="GO:0072659">
    <property type="term" value="P:protein localization to plasma membrane"/>
    <property type="evidence" value="ECO:0007669"/>
    <property type="project" value="TreeGrafter"/>
</dbReference>
<dbReference type="GO" id="GO:0090314">
    <property type="term" value="P:positive regulation of protein targeting to membrane"/>
    <property type="evidence" value="ECO:0007669"/>
    <property type="project" value="TreeGrafter"/>
</dbReference>
<dbReference type="InterPro" id="IPR038983">
    <property type="entry name" value="C2CD5"/>
</dbReference>
<evidence type="ECO:0000313" key="6">
    <source>
        <dbReference type="Proteomes" id="UP000286097"/>
    </source>
</evidence>
<evidence type="ECO:0000313" key="5">
    <source>
        <dbReference type="Proteomes" id="UP000282087"/>
    </source>
</evidence>
<proteinExistence type="predicted"/>
<accession>A0A3M6VWH2</accession>
<dbReference type="Pfam" id="PF23025">
    <property type="entry name" value="YbjQ_2"/>
    <property type="match status" value="1"/>
</dbReference>
<dbReference type="Proteomes" id="UP000282087">
    <property type="component" value="Unassembled WGS sequence"/>
</dbReference>